<organism evidence="1 2">
    <name type="scientific">Marine Group I thaumarchaeote</name>
    <dbReference type="NCBI Taxonomy" id="2511932"/>
    <lineage>
        <taxon>Archaea</taxon>
        <taxon>Nitrososphaerota</taxon>
        <taxon>Marine Group I</taxon>
    </lineage>
</organism>
<gene>
    <name evidence="1" type="ORF">HX837_08090</name>
</gene>
<evidence type="ECO:0000313" key="2">
    <source>
        <dbReference type="Proteomes" id="UP000523105"/>
    </source>
</evidence>
<proteinExistence type="predicted"/>
<protein>
    <recommendedName>
        <fullName evidence="3">YncE family protein</fullName>
    </recommendedName>
</protein>
<dbReference type="Gene3D" id="2.130.10.10">
    <property type="entry name" value="YVTN repeat-like/Quinoprotein amine dehydrogenase"/>
    <property type="match status" value="1"/>
</dbReference>
<comment type="caution">
    <text evidence="1">The sequence shown here is derived from an EMBL/GenBank/DDBJ whole genome shotgun (WGS) entry which is preliminary data.</text>
</comment>
<accession>A0A7K4MRY8</accession>
<dbReference type="SUPFAM" id="SSF63825">
    <property type="entry name" value="YWTD domain"/>
    <property type="match status" value="1"/>
</dbReference>
<dbReference type="EMBL" id="JACASV010000122">
    <property type="protein sequence ID" value="NWJ44139.1"/>
    <property type="molecule type" value="Genomic_DNA"/>
</dbReference>
<reference evidence="1 2" key="1">
    <citation type="journal article" date="2019" name="Environ. Microbiol.">
        <title>Genomics insights into ecotype formation of ammonia-oxidizing archaea in the deep ocean.</title>
        <authorList>
            <person name="Wang Y."/>
            <person name="Huang J.M."/>
            <person name="Cui G.J."/>
            <person name="Nunoura T."/>
            <person name="Takaki Y."/>
            <person name="Li W.L."/>
            <person name="Li J."/>
            <person name="Gao Z.M."/>
            <person name="Takai K."/>
            <person name="Zhang A.Q."/>
            <person name="Stepanauskas R."/>
        </authorList>
    </citation>
    <scope>NUCLEOTIDE SEQUENCE [LARGE SCALE GENOMIC DNA]</scope>
    <source>
        <strain evidence="1 2">L15b</strain>
    </source>
</reference>
<dbReference type="Proteomes" id="UP000523105">
    <property type="component" value="Unassembled WGS sequence"/>
</dbReference>
<dbReference type="PROSITE" id="PS51257">
    <property type="entry name" value="PROKAR_LIPOPROTEIN"/>
    <property type="match status" value="1"/>
</dbReference>
<name>A0A7K4MRY8_9ARCH</name>
<dbReference type="AlphaFoldDB" id="A0A7K4MRY8"/>
<dbReference type="InterPro" id="IPR015943">
    <property type="entry name" value="WD40/YVTN_repeat-like_dom_sf"/>
</dbReference>
<evidence type="ECO:0000313" key="1">
    <source>
        <dbReference type="EMBL" id="NWJ44139.1"/>
    </source>
</evidence>
<sequence>MKINKIIIISLVLFISTACDNSNPTSSDSESNSSWIFVANEGNYGAGNGSVSMIDDKGQITTIDNIGDVVQSVEVYKNKLFVIVNNSHKIMIYNITENGVNLPGIEISTENSSPREMVIINDKVYFTNWNSKDVKVLNLTTYAIDSSIPIEGLPEDIITDGINLWVSIPNLELNDPSDGTKVVKINLETEQIVDIYEVGRGPQSLTLLNDDIYVSRTYYSSNWTETTFGVSKIGDVISEAVYGLGSPCGGSIMTYNNKVYRSFEGGIAPIDDNLAIQTLERIGSFDQSQVYHVEIINDYIYFTLTDYSTMNMLKKVDSNGNVLASYDVGVNPGDLAYWKKSE</sequence>
<evidence type="ECO:0008006" key="3">
    <source>
        <dbReference type="Google" id="ProtNLM"/>
    </source>
</evidence>